<dbReference type="GO" id="GO:0015914">
    <property type="term" value="P:phospholipid transport"/>
    <property type="evidence" value="ECO:0007669"/>
    <property type="project" value="InterPro"/>
</dbReference>
<gene>
    <name evidence="2" type="ORF">SAMN04488026_1001116</name>
</gene>
<dbReference type="NCBIfam" id="TIGR04430">
    <property type="entry name" value="OM_asym_MlaD"/>
    <property type="match status" value="1"/>
</dbReference>
<evidence type="ECO:0000313" key="2">
    <source>
        <dbReference type="EMBL" id="SDI21782.1"/>
    </source>
</evidence>
<dbReference type="AlphaFoldDB" id="A0A1G8ISG4"/>
<dbReference type="STRING" id="571298.SAMN04488026_1001116"/>
<dbReference type="PANTHER" id="PTHR33371">
    <property type="entry name" value="INTERMEMBRANE PHOSPHOLIPID TRANSPORT SYSTEM BINDING PROTEIN MLAD-RELATED"/>
    <property type="match status" value="1"/>
</dbReference>
<dbReference type="OrthoDB" id="7164001at2"/>
<sequence length="150" mass="15095">MSESPGEIIAGGATLAVAVGFLIYAGQGAGLSAAPDGYDLTASFRSVEGISVGTDVRMAGVKVGSVTGLELNPETFRADMTLNVRGALDVPEDTSISISSEGLLGGNYVELVPGGSPFNLEPGDEIEDTQGALSLLALLAKFVSSSGEEG</sequence>
<dbReference type="Proteomes" id="UP000199382">
    <property type="component" value="Unassembled WGS sequence"/>
</dbReference>
<reference evidence="2 3" key="1">
    <citation type="submission" date="2016-10" db="EMBL/GenBank/DDBJ databases">
        <authorList>
            <person name="de Groot N.N."/>
        </authorList>
    </citation>
    <scope>NUCLEOTIDE SEQUENCE [LARGE SCALE GENOMIC DNA]</scope>
    <source>
        <strain evidence="2 3">DSM 25294</strain>
    </source>
</reference>
<accession>A0A1G8ISG4</accession>
<dbReference type="InterPro" id="IPR030970">
    <property type="entry name" value="ABC_MlaD"/>
</dbReference>
<protein>
    <submittedName>
        <fullName evidence="2">Phospholipid/cholesterol/gamma-HCH transport system substrate-binding protein</fullName>
    </submittedName>
</protein>
<dbReference type="InterPro" id="IPR003399">
    <property type="entry name" value="Mce/MlaD"/>
</dbReference>
<organism evidence="2 3">
    <name type="scientific">Aliiruegeria lutimaris</name>
    <dbReference type="NCBI Taxonomy" id="571298"/>
    <lineage>
        <taxon>Bacteria</taxon>
        <taxon>Pseudomonadati</taxon>
        <taxon>Pseudomonadota</taxon>
        <taxon>Alphaproteobacteria</taxon>
        <taxon>Rhodobacterales</taxon>
        <taxon>Roseobacteraceae</taxon>
        <taxon>Aliiruegeria</taxon>
    </lineage>
</organism>
<dbReference type="InterPro" id="IPR052336">
    <property type="entry name" value="MlaD_Phospholipid_Transporter"/>
</dbReference>
<evidence type="ECO:0000259" key="1">
    <source>
        <dbReference type="Pfam" id="PF02470"/>
    </source>
</evidence>
<evidence type="ECO:0000313" key="3">
    <source>
        <dbReference type="Proteomes" id="UP000199382"/>
    </source>
</evidence>
<dbReference type="RefSeq" id="WP_093147313.1">
    <property type="nucleotide sequence ID" value="NZ_FNEK01000001.1"/>
</dbReference>
<feature type="domain" description="Mce/MlaD" evidence="1">
    <location>
        <begin position="36"/>
        <end position="114"/>
    </location>
</feature>
<dbReference type="Pfam" id="PF02470">
    <property type="entry name" value="MlaD"/>
    <property type="match status" value="1"/>
</dbReference>
<dbReference type="EMBL" id="FNEK01000001">
    <property type="protein sequence ID" value="SDI21782.1"/>
    <property type="molecule type" value="Genomic_DNA"/>
</dbReference>
<proteinExistence type="predicted"/>
<name>A0A1G8ISG4_9RHOB</name>
<dbReference type="PANTHER" id="PTHR33371:SF4">
    <property type="entry name" value="INTERMEMBRANE PHOSPHOLIPID TRANSPORT SYSTEM BINDING PROTEIN MLAD"/>
    <property type="match status" value="1"/>
</dbReference>
<keyword evidence="3" id="KW-1185">Reference proteome</keyword>